<name>A0A5B7G0S1_PORTR</name>
<accession>A0A5B7G0S1</accession>
<gene>
    <name evidence="1" type="ORF">E2C01_047501</name>
</gene>
<proteinExistence type="predicted"/>
<comment type="caution">
    <text evidence="1">The sequence shown here is derived from an EMBL/GenBank/DDBJ whole genome shotgun (WGS) entry which is preliminary data.</text>
</comment>
<dbReference type="Proteomes" id="UP000324222">
    <property type="component" value="Unassembled WGS sequence"/>
</dbReference>
<keyword evidence="2" id="KW-1185">Reference proteome</keyword>
<evidence type="ECO:0000313" key="1">
    <source>
        <dbReference type="EMBL" id="MPC53600.1"/>
    </source>
</evidence>
<evidence type="ECO:0000313" key="2">
    <source>
        <dbReference type="Proteomes" id="UP000324222"/>
    </source>
</evidence>
<sequence length="77" mass="9140">MNRKLYRRKISVSNWHEAGHFLTSVRTSAPPYLRTTKRGAEVRSAEKFSKVRKQQVRKGETLSPYLLTCDRWRKAKF</sequence>
<reference evidence="1 2" key="1">
    <citation type="submission" date="2019-05" db="EMBL/GenBank/DDBJ databases">
        <title>Another draft genome of Portunus trituberculatus and its Hox gene families provides insights of decapod evolution.</title>
        <authorList>
            <person name="Jeong J.-H."/>
            <person name="Song I."/>
            <person name="Kim S."/>
            <person name="Choi T."/>
            <person name="Kim D."/>
            <person name="Ryu S."/>
            <person name="Kim W."/>
        </authorList>
    </citation>
    <scope>NUCLEOTIDE SEQUENCE [LARGE SCALE GENOMIC DNA]</scope>
    <source>
        <tissue evidence="1">Muscle</tissue>
    </source>
</reference>
<dbReference type="AlphaFoldDB" id="A0A5B7G0S1"/>
<organism evidence="1 2">
    <name type="scientific">Portunus trituberculatus</name>
    <name type="common">Swimming crab</name>
    <name type="synonym">Neptunus trituberculatus</name>
    <dbReference type="NCBI Taxonomy" id="210409"/>
    <lineage>
        <taxon>Eukaryota</taxon>
        <taxon>Metazoa</taxon>
        <taxon>Ecdysozoa</taxon>
        <taxon>Arthropoda</taxon>
        <taxon>Crustacea</taxon>
        <taxon>Multicrustacea</taxon>
        <taxon>Malacostraca</taxon>
        <taxon>Eumalacostraca</taxon>
        <taxon>Eucarida</taxon>
        <taxon>Decapoda</taxon>
        <taxon>Pleocyemata</taxon>
        <taxon>Brachyura</taxon>
        <taxon>Eubrachyura</taxon>
        <taxon>Portunoidea</taxon>
        <taxon>Portunidae</taxon>
        <taxon>Portuninae</taxon>
        <taxon>Portunus</taxon>
    </lineage>
</organism>
<dbReference type="EMBL" id="VSRR010011754">
    <property type="protein sequence ID" value="MPC53600.1"/>
    <property type="molecule type" value="Genomic_DNA"/>
</dbReference>
<protein>
    <submittedName>
        <fullName evidence="1">Uncharacterized protein</fullName>
    </submittedName>
</protein>